<name>B4INH2_DROSE</name>
<dbReference type="AlphaFoldDB" id="B4INH2"/>
<dbReference type="STRING" id="7238.B4INH2"/>
<organism evidence="3">
    <name type="scientific">Drosophila sechellia</name>
    <name type="common">Fruit fly</name>
    <dbReference type="NCBI Taxonomy" id="7238"/>
    <lineage>
        <taxon>Eukaryota</taxon>
        <taxon>Metazoa</taxon>
        <taxon>Ecdysozoa</taxon>
        <taxon>Arthropoda</taxon>
        <taxon>Hexapoda</taxon>
        <taxon>Insecta</taxon>
        <taxon>Pterygota</taxon>
        <taxon>Neoptera</taxon>
        <taxon>Endopterygota</taxon>
        <taxon>Diptera</taxon>
        <taxon>Brachycera</taxon>
        <taxon>Muscomorpha</taxon>
        <taxon>Ephydroidea</taxon>
        <taxon>Drosophilidae</taxon>
        <taxon>Drosophila</taxon>
        <taxon>Sophophora</taxon>
    </lineage>
</organism>
<evidence type="ECO:0000313" key="2">
    <source>
        <dbReference type="EMBL" id="EDW49593.1"/>
    </source>
</evidence>
<dbReference type="HOGENOM" id="CLU_2967712_0_0_1"/>
<accession>B4INH2</accession>
<evidence type="ECO:0000313" key="3">
    <source>
        <dbReference type="Proteomes" id="UP000001292"/>
    </source>
</evidence>
<feature type="non-terminal residue" evidence="2">
    <location>
        <position position="1"/>
    </location>
</feature>
<proteinExistence type="predicted"/>
<dbReference type="Proteomes" id="UP000001292">
    <property type="component" value="Unassembled WGS sequence"/>
</dbReference>
<dbReference type="EMBL" id="CH482237">
    <property type="protein sequence ID" value="EDW49593.1"/>
    <property type="molecule type" value="Genomic_DNA"/>
</dbReference>
<reference evidence="2 3" key="1">
    <citation type="journal article" date="2007" name="Nature">
        <title>Evolution of genes and genomes on the Drosophila phylogeny.</title>
        <authorList>
            <consortium name="Drosophila 12 Genomes Consortium"/>
            <person name="Clark A.G."/>
            <person name="Eisen M.B."/>
            <person name="Smith D.R."/>
            <person name="Bergman C.M."/>
            <person name="Oliver B."/>
            <person name="Markow T.A."/>
            <person name="Kaufman T.C."/>
            <person name="Kellis M."/>
            <person name="Gelbart W."/>
            <person name="Iyer V.N."/>
            <person name="Pollard D.A."/>
            <person name="Sackton T.B."/>
            <person name="Larracuente A.M."/>
            <person name="Singh N.D."/>
            <person name="Abad J.P."/>
            <person name="Abt D.N."/>
            <person name="Adryan B."/>
            <person name="Aguade M."/>
            <person name="Akashi H."/>
            <person name="Anderson W.W."/>
            <person name="Aquadro C.F."/>
            <person name="Ardell D.H."/>
            <person name="Arguello R."/>
            <person name="Artieri C.G."/>
            <person name="Barbash D.A."/>
            <person name="Barker D."/>
            <person name="Barsanti P."/>
            <person name="Batterham P."/>
            <person name="Batzoglou S."/>
            <person name="Begun D."/>
            <person name="Bhutkar A."/>
            <person name="Blanco E."/>
            <person name="Bosak S.A."/>
            <person name="Bradley R.K."/>
            <person name="Brand A.D."/>
            <person name="Brent M.R."/>
            <person name="Brooks A.N."/>
            <person name="Brown R.H."/>
            <person name="Butlin R.K."/>
            <person name="Caggese C."/>
            <person name="Calvi B.R."/>
            <person name="Bernardo de Carvalho A."/>
            <person name="Caspi A."/>
            <person name="Castrezana S."/>
            <person name="Celniker S.E."/>
            <person name="Chang J.L."/>
            <person name="Chapple C."/>
            <person name="Chatterji S."/>
            <person name="Chinwalla A."/>
            <person name="Civetta A."/>
            <person name="Clifton S.W."/>
            <person name="Comeron J.M."/>
            <person name="Costello J.C."/>
            <person name="Coyne J.A."/>
            <person name="Daub J."/>
            <person name="David R.G."/>
            <person name="Delcher A.L."/>
            <person name="Delehaunty K."/>
            <person name="Do C.B."/>
            <person name="Ebling H."/>
            <person name="Edwards K."/>
            <person name="Eickbush T."/>
            <person name="Evans J.D."/>
            <person name="Filipski A."/>
            <person name="Findeiss S."/>
            <person name="Freyhult E."/>
            <person name="Fulton L."/>
            <person name="Fulton R."/>
            <person name="Garcia A.C."/>
            <person name="Gardiner A."/>
            <person name="Garfield D.A."/>
            <person name="Garvin B.E."/>
            <person name="Gibson G."/>
            <person name="Gilbert D."/>
            <person name="Gnerre S."/>
            <person name="Godfrey J."/>
            <person name="Good R."/>
            <person name="Gotea V."/>
            <person name="Gravely B."/>
            <person name="Greenberg A.J."/>
            <person name="Griffiths-Jones S."/>
            <person name="Gross S."/>
            <person name="Guigo R."/>
            <person name="Gustafson E.A."/>
            <person name="Haerty W."/>
            <person name="Hahn M.W."/>
            <person name="Halligan D.L."/>
            <person name="Halpern A.L."/>
            <person name="Halter G.M."/>
            <person name="Han M.V."/>
            <person name="Heger A."/>
            <person name="Hillier L."/>
            <person name="Hinrichs A.S."/>
            <person name="Holmes I."/>
            <person name="Hoskins R.A."/>
            <person name="Hubisz M.J."/>
            <person name="Hultmark D."/>
            <person name="Huntley M.A."/>
            <person name="Jaffe D.B."/>
            <person name="Jagadeeshan S."/>
            <person name="Jeck W.R."/>
            <person name="Johnson J."/>
            <person name="Jones C.D."/>
            <person name="Jordan W.C."/>
            <person name="Karpen G.H."/>
            <person name="Kataoka E."/>
            <person name="Keightley P.D."/>
            <person name="Kheradpour P."/>
            <person name="Kirkness E.F."/>
            <person name="Koerich L.B."/>
            <person name="Kristiansen K."/>
            <person name="Kudrna D."/>
            <person name="Kulathinal R.J."/>
            <person name="Kumar S."/>
            <person name="Kwok R."/>
            <person name="Lander E."/>
            <person name="Langley C.H."/>
            <person name="Lapoint R."/>
            <person name="Lazzaro B.P."/>
            <person name="Lee S.J."/>
            <person name="Levesque L."/>
            <person name="Li R."/>
            <person name="Lin C.F."/>
            <person name="Lin M.F."/>
            <person name="Lindblad-Toh K."/>
            <person name="Llopart A."/>
            <person name="Long M."/>
            <person name="Low L."/>
            <person name="Lozovsky E."/>
            <person name="Lu J."/>
            <person name="Luo M."/>
            <person name="Machado C.A."/>
            <person name="Makalowski W."/>
            <person name="Marzo M."/>
            <person name="Matsuda M."/>
            <person name="Matzkin L."/>
            <person name="McAllister B."/>
            <person name="McBride C.S."/>
            <person name="McKernan B."/>
            <person name="McKernan K."/>
            <person name="Mendez-Lago M."/>
            <person name="Minx P."/>
            <person name="Mollenhauer M.U."/>
            <person name="Montooth K."/>
            <person name="Mount S.M."/>
            <person name="Mu X."/>
            <person name="Myers E."/>
            <person name="Negre B."/>
            <person name="Newfeld S."/>
            <person name="Nielsen R."/>
            <person name="Noor M.A."/>
            <person name="O'Grady P."/>
            <person name="Pachter L."/>
            <person name="Papaceit M."/>
            <person name="Parisi M.J."/>
            <person name="Parisi M."/>
            <person name="Parts L."/>
            <person name="Pedersen J.S."/>
            <person name="Pesole G."/>
            <person name="Phillippy A.M."/>
            <person name="Ponting C.P."/>
            <person name="Pop M."/>
            <person name="Porcelli D."/>
            <person name="Powell J.R."/>
            <person name="Prohaska S."/>
            <person name="Pruitt K."/>
            <person name="Puig M."/>
            <person name="Quesneville H."/>
            <person name="Ram K.R."/>
            <person name="Rand D."/>
            <person name="Rasmussen M.D."/>
            <person name="Reed L.K."/>
            <person name="Reenan R."/>
            <person name="Reily A."/>
            <person name="Remington K.A."/>
            <person name="Rieger T.T."/>
            <person name="Ritchie M.G."/>
            <person name="Robin C."/>
            <person name="Rogers Y.H."/>
            <person name="Rohde C."/>
            <person name="Rozas J."/>
            <person name="Rubenfield M.J."/>
            <person name="Ruiz A."/>
            <person name="Russo S."/>
            <person name="Salzberg S.L."/>
            <person name="Sanchez-Gracia A."/>
            <person name="Saranga D.J."/>
            <person name="Sato H."/>
            <person name="Schaeffer S.W."/>
            <person name="Schatz M.C."/>
            <person name="Schlenke T."/>
            <person name="Schwartz R."/>
            <person name="Segarra C."/>
            <person name="Singh R.S."/>
            <person name="Sirot L."/>
            <person name="Sirota M."/>
            <person name="Sisneros N.B."/>
            <person name="Smith C.D."/>
            <person name="Smith T.F."/>
            <person name="Spieth J."/>
            <person name="Stage D.E."/>
            <person name="Stark A."/>
            <person name="Stephan W."/>
            <person name="Strausberg R.L."/>
            <person name="Strempel S."/>
            <person name="Sturgill D."/>
            <person name="Sutton G."/>
            <person name="Sutton G.G."/>
            <person name="Tao W."/>
            <person name="Teichmann S."/>
            <person name="Tobari Y.N."/>
            <person name="Tomimura Y."/>
            <person name="Tsolas J.M."/>
            <person name="Valente V.L."/>
            <person name="Venter E."/>
            <person name="Venter J.C."/>
            <person name="Vicario S."/>
            <person name="Vieira F.G."/>
            <person name="Vilella A.J."/>
            <person name="Villasante A."/>
            <person name="Walenz B."/>
            <person name="Wang J."/>
            <person name="Wasserman M."/>
            <person name="Watts T."/>
            <person name="Wilson D."/>
            <person name="Wilson R.K."/>
            <person name="Wing R.A."/>
            <person name="Wolfner M.F."/>
            <person name="Wong A."/>
            <person name="Wong G.K."/>
            <person name="Wu C.I."/>
            <person name="Wu G."/>
            <person name="Yamamoto D."/>
            <person name="Yang H.P."/>
            <person name="Yang S.P."/>
            <person name="Yorke J.A."/>
            <person name="Yoshida K."/>
            <person name="Zdobnov E."/>
            <person name="Zhang P."/>
            <person name="Zhang Y."/>
            <person name="Zimin A.V."/>
            <person name="Baldwin J."/>
            <person name="Abdouelleil A."/>
            <person name="Abdulkadir J."/>
            <person name="Abebe A."/>
            <person name="Abera B."/>
            <person name="Abreu J."/>
            <person name="Acer S.C."/>
            <person name="Aftuck L."/>
            <person name="Alexander A."/>
            <person name="An P."/>
            <person name="Anderson E."/>
            <person name="Anderson S."/>
            <person name="Arachi H."/>
            <person name="Azer M."/>
            <person name="Bachantsang P."/>
            <person name="Barry A."/>
            <person name="Bayul T."/>
            <person name="Berlin A."/>
            <person name="Bessette D."/>
            <person name="Bloom T."/>
            <person name="Blye J."/>
            <person name="Boguslavskiy L."/>
            <person name="Bonnet C."/>
            <person name="Boukhgalter B."/>
            <person name="Bourzgui I."/>
            <person name="Brown A."/>
            <person name="Cahill P."/>
            <person name="Channer S."/>
            <person name="Cheshatsang Y."/>
            <person name="Chuda L."/>
            <person name="Citroen M."/>
            <person name="Collymore A."/>
            <person name="Cooke P."/>
            <person name="Costello M."/>
            <person name="D'Aco K."/>
            <person name="Daza R."/>
            <person name="De Haan G."/>
            <person name="DeGray S."/>
            <person name="DeMaso C."/>
            <person name="Dhargay N."/>
            <person name="Dooley K."/>
            <person name="Dooley E."/>
            <person name="Doricent M."/>
            <person name="Dorje P."/>
            <person name="Dorjee K."/>
            <person name="Dupes A."/>
            <person name="Elong R."/>
            <person name="Falk J."/>
            <person name="Farina A."/>
            <person name="Faro S."/>
            <person name="Ferguson D."/>
            <person name="Fisher S."/>
            <person name="Foley C.D."/>
            <person name="Franke A."/>
            <person name="Friedrich D."/>
            <person name="Gadbois L."/>
            <person name="Gearin G."/>
            <person name="Gearin C.R."/>
            <person name="Giannoukos G."/>
            <person name="Goode T."/>
            <person name="Graham J."/>
            <person name="Grandbois E."/>
            <person name="Grewal S."/>
            <person name="Gyaltsen K."/>
            <person name="Hafez N."/>
            <person name="Hagos B."/>
            <person name="Hall J."/>
            <person name="Henson C."/>
            <person name="Hollinger A."/>
            <person name="Honan T."/>
            <person name="Huard M.D."/>
            <person name="Hughes L."/>
            <person name="Hurhula B."/>
            <person name="Husby M.E."/>
            <person name="Kamat A."/>
            <person name="Kanga B."/>
            <person name="Kashin S."/>
            <person name="Khazanovich D."/>
            <person name="Kisner P."/>
            <person name="Lance K."/>
            <person name="Lara M."/>
            <person name="Lee W."/>
            <person name="Lennon N."/>
            <person name="Letendre F."/>
            <person name="LeVine R."/>
            <person name="Lipovsky A."/>
            <person name="Liu X."/>
            <person name="Liu J."/>
            <person name="Liu S."/>
            <person name="Lokyitsang T."/>
            <person name="Lokyitsang Y."/>
            <person name="Lubonja R."/>
            <person name="Lui A."/>
            <person name="MacDonald P."/>
            <person name="Magnisalis V."/>
            <person name="Maru K."/>
            <person name="Matthews C."/>
            <person name="McCusker W."/>
            <person name="McDonough S."/>
            <person name="Mehta T."/>
            <person name="Meldrim J."/>
            <person name="Meneus L."/>
            <person name="Mihai O."/>
            <person name="Mihalev A."/>
            <person name="Mihova T."/>
            <person name="Mittelman R."/>
            <person name="Mlenga V."/>
            <person name="Montmayeur A."/>
            <person name="Mulrain L."/>
            <person name="Navidi A."/>
            <person name="Naylor J."/>
            <person name="Negash T."/>
            <person name="Nguyen T."/>
            <person name="Nguyen N."/>
            <person name="Nicol R."/>
            <person name="Norbu C."/>
            <person name="Norbu N."/>
            <person name="Novod N."/>
            <person name="O'Neill B."/>
            <person name="Osman S."/>
            <person name="Markiewicz E."/>
            <person name="Oyono O.L."/>
            <person name="Patti C."/>
            <person name="Phunkhang P."/>
            <person name="Pierre F."/>
            <person name="Priest M."/>
            <person name="Raghuraman S."/>
            <person name="Rege F."/>
            <person name="Reyes R."/>
            <person name="Rise C."/>
            <person name="Rogov P."/>
            <person name="Ross K."/>
            <person name="Ryan E."/>
            <person name="Settipalli S."/>
            <person name="Shea T."/>
            <person name="Sherpa N."/>
            <person name="Shi L."/>
            <person name="Shih D."/>
            <person name="Sparrow T."/>
            <person name="Spaulding J."/>
            <person name="Stalker J."/>
            <person name="Stange-Thomann N."/>
            <person name="Stavropoulos S."/>
            <person name="Stone C."/>
            <person name="Strader C."/>
            <person name="Tesfaye S."/>
            <person name="Thomson T."/>
            <person name="Thoulutsang Y."/>
            <person name="Thoulutsang D."/>
            <person name="Topham K."/>
            <person name="Topping I."/>
            <person name="Tsamla T."/>
            <person name="Vassiliev H."/>
            <person name="Vo A."/>
            <person name="Wangchuk T."/>
            <person name="Wangdi T."/>
            <person name="Weiand M."/>
            <person name="Wilkinson J."/>
            <person name="Wilson A."/>
            <person name="Yadav S."/>
            <person name="Young G."/>
            <person name="Yu Q."/>
            <person name="Zembek L."/>
            <person name="Zhong D."/>
            <person name="Zimmer A."/>
            <person name="Zwirko Z."/>
            <person name="Jaffe D.B."/>
            <person name="Alvarez P."/>
            <person name="Brockman W."/>
            <person name="Butler J."/>
            <person name="Chin C."/>
            <person name="Gnerre S."/>
            <person name="Grabherr M."/>
            <person name="Kleber M."/>
            <person name="Mauceli E."/>
            <person name="MacCallum I."/>
        </authorList>
    </citation>
    <scope>NUCLEOTIDE SEQUENCE [LARGE SCALE GENOMIC DNA]</scope>
    <source>
        <strain evidence="3">Rob3c / Tucson 14021-0248.25</strain>
    </source>
</reference>
<sequence length="59" mass="6544">PTSKTERYKQVQATPSPCRGPPAGGVYGQTTLPLERDETRPHYILAPVTVHRHMETAES</sequence>
<protein>
    <submittedName>
        <fullName evidence="2">GM16859</fullName>
    </submittedName>
</protein>
<feature type="region of interest" description="Disordered" evidence="1">
    <location>
        <begin position="1"/>
        <end position="29"/>
    </location>
</feature>
<keyword evidence="3" id="KW-1185">Reference proteome</keyword>
<evidence type="ECO:0000256" key="1">
    <source>
        <dbReference type="SAM" id="MobiDB-lite"/>
    </source>
</evidence>
<gene>
    <name evidence="2" type="primary">Dsec\GM16859</name>
    <name evidence="2" type="ORF">Dsec_GM16859</name>
</gene>